<evidence type="ECO:0000259" key="3">
    <source>
        <dbReference type="Pfam" id="PF00588"/>
    </source>
</evidence>
<gene>
    <name evidence="4" type="ORF">EZE20_18040</name>
</gene>
<feature type="domain" description="tRNA/rRNA methyltransferase SpoU type" evidence="3">
    <location>
        <begin position="26"/>
        <end position="168"/>
    </location>
</feature>
<dbReference type="InterPro" id="IPR029028">
    <property type="entry name" value="Alpha/beta_knot_MTases"/>
</dbReference>
<dbReference type="PANTHER" id="PTHR46429:SF1">
    <property type="entry name" value="23S RRNA (GUANOSINE-2'-O-)-METHYLTRANSFERASE RLMB"/>
    <property type="match status" value="1"/>
</dbReference>
<dbReference type="AlphaFoldDB" id="A0A4R4K6V3"/>
<dbReference type="GO" id="GO:0003723">
    <property type="term" value="F:RNA binding"/>
    <property type="evidence" value="ECO:0007669"/>
    <property type="project" value="InterPro"/>
</dbReference>
<name>A0A4R4K6V3_9BACT</name>
<dbReference type="InterPro" id="IPR004441">
    <property type="entry name" value="rRNA_MeTrfase_TrmH"/>
</dbReference>
<dbReference type="RefSeq" id="WP_132120263.1">
    <property type="nucleotide sequence ID" value="NZ_SMJU01000012.1"/>
</dbReference>
<protein>
    <submittedName>
        <fullName evidence="4">TrmH family RNA methyltransferase</fullName>
    </submittedName>
</protein>
<evidence type="ECO:0000256" key="1">
    <source>
        <dbReference type="ARBA" id="ARBA00022603"/>
    </source>
</evidence>
<keyword evidence="2 4" id="KW-0808">Transferase</keyword>
<evidence type="ECO:0000256" key="2">
    <source>
        <dbReference type="ARBA" id="ARBA00022679"/>
    </source>
</evidence>
<reference evidence="4 5" key="1">
    <citation type="submission" date="2019-02" db="EMBL/GenBank/DDBJ databases">
        <title>Arundinibacter roseus gen. nov., sp. nov., a new member of the family Cytophagaceae.</title>
        <authorList>
            <person name="Szuroczki S."/>
            <person name="Khayer B."/>
            <person name="Sproer C."/>
            <person name="Toumi M."/>
            <person name="Szabo A."/>
            <person name="Felfoldi T."/>
            <person name="Schumann P."/>
            <person name="Toth E."/>
        </authorList>
    </citation>
    <scope>NUCLEOTIDE SEQUENCE [LARGE SCALE GENOMIC DNA]</scope>
    <source>
        <strain evidence="4 5">DMA-k-7a</strain>
    </source>
</reference>
<evidence type="ECO:0000313" key="4">
    <source>
        <dbReference type="EMBL" id="TDB62286.1"/>
    </source>
</evidence>
<dbReference type="SUPFAM" id="SSF75217">
    <property type="entry name" value="alpha/beta knot"/>
    <property type="match status" value="1"/>
</dbReference>
<dbReference type="GO" id="GO:0006396">
    <property type="term" value="P:RNA processing"/>
    <property type="evidence" value="ECO:0007669"/>
    <property type="project" value="InterPro"/>
</dbReference>
<dbReference type="PANTHER" id="PTHR46429">
    <property type="entry name" value="23S RRNA (GUANOSINE-2'-O-)-METHYLTRANSFERASE RLMB"/>
    <property type="match status" value="1"/>
</dbReference>
<dbReference type="GO" id="GO:0005829">
    <property type="term" value="C:cytosol"/>
    <property type="evidence" value="ECO:0007669"/>
    <property type="project" value="TreeGrafter"/>
</dbReference>
<sequence length="176" mass="19713">MKKRMMEEMGRLSIPEFIAADKFPYVLVLENIRSLNNVGSFFRTADAFRAETLFLGGYTQAPPHREITKSALGAELAVPWQKAEDVPMLLKSLKQEGYTLVAVEQVEESMLLQHFDPPTGAKFAFVFGNEVEGVSQEVIDLVDICLEIPQFGTKHSFNVSVSAGIVLWKFVEKNLT</sequence>
<keyword evidence="1 4" id="KW-0489">Methyltransferase</keyword>
<dbReference type="Gene3D" id="3.40.1280.10">
    <property type="match status" value="1"/>
</dbReference>
<comment type="caution">
    <text evidence="4">The sequence shown here is derived from an EMBL/GenBank/DDBJ whole genome shotgun (WGS) entry which is preliminary data.</text>
</comment>
<dbReference type="EMBL" id="SMJU01000012">
    <property type="protein sequence ID" value="TDB62286.1"/>
    <property type="molecule type" value="Genomic_DNA"/>
</dbReference>
<accession>A0A4R4K6V3</accession>
<dbReference type="GO" id="GO:0008173">
    <property type="term" value="F:RNA methyltransferase activity"/>
    <property type="evidence" value="ECO:0007669"/>
    <property type="project" value="InterPro"/>
</dbReference>
<evidence type="ECO:0000313" key="5">
    <source>
        <dbReference type="Proteomes" id="UP000295706"/>
    </source>
</evidence>
<dbReference type="GO" id="GO:0032259">
    <property type="term" value="P:methylation"/>
    <property type="evidence" value="ECO:0007669"/>
    <property type="project" value="UniProtKB-KW"/>
</dbReference>
<dbReference type="InterPro" id="IPR029026">
    <property type="entry name" value="tRNA_m1G_MTases_N"/>
</dbReference>
<dbReference type="InterPro" id="IPR001537">
    <property type="entry name" value="SpoU_MeTrfase"/>
</dbReference>
<dbReference type="OrthoDB" id="9795352at2"/>
<organism evidence="4 5">
    <name type="scientific">Arundinibacter roseus</name>
    <dbReference type="NCBI Taxonomy" id="2070510"/>
    <lineage>
        <taxon>Bacteria</taxon>
        <taxon>Pseudomonadati</taxon>
        <taxon>Bacteroidota</taxon>
        <taxon>Cytophagia</taxon>
        <taxon>Cytophagales</taxon>
        <taxon>Spirosomataceae</taxon>
        <taxon>Arundinibacter</taxon>
    </lineage>
</organism>
<dbReference type="Pfam" id="PF00588">
    <property type="entry name" value="SpoU_methylase"/>
    <property type="match status" value="1"/>
</dbReference>
<keyword evidence="5" id="KW-1185">Reference proteome</keyword>
<proteinExistence type="predicted"/>
<dbReference type="Proteomes" id="UP000295706">
    <property type="component" value="Unassembled WGS sequence"/>
</dbReference>